<comment type="caution">
    <text evidence="9">The sequence shown here is derived from an EMBL/GenBank/DDBJ whole genome shotgun (WGS) entry which is preliminary data.</text>
</comment>
<evidence type="ECO:0000256" key="3">
    <source>
        <dbReference type="ARBA" id="ARBA00022670"/>
    </source>
</evidence>
<dbReference type="GO" id="GO:0005576">
    <property type="term" value="C:extracellular region"/>
    <property type="evidence" value="ECO:0007669"/>
    <property type="project" value="UniProtKB-SubCell"/>
</dbReference>
<dbReference type="InterPro" id="IPR000209">
    <property type="entry name" value="Peptidase_S8/S53_dom"/>
</dbReference>
<dbReference type="CDD" id="cd02120">
    <property type="entry name" value="PA_subtilisin_like"/>
    <property type="match status" value="1"/>
</dbReference>
<dbReference type="Gene3D" id="3.50.30.30">
    <property type="match status" value="1"/>
</dbReference>
<evidence type="ECO:0000256" key="7">
    <source>
        <dbReference type="PROSITE-ProRule" id="PRU01240"/>
    </source>
</evidence>
<reference evidence="9" key="1">
    <citation type="submission" date="2020-03" db="EMBL/GenBank/DDBJ databases">
        <title>Castanea mollissima Vanexum genome sequencing.</title>
        <authorList>
            <person name="Staton M."/>
        </authorList>
    </citation>
    <scope>NUCLEOTIDE SEQUENCE</scope>
    <source>
        <tissue evidence="9">Leaf</tissue>
    </source>
</reference>
<dbReference type="AlphaFoldDB" id="A0A8J4RV64"/>
<protein>
    <recommendedName>
        <fullName evidence="8">Peptidase S8/S53 domain-containing protein</fullName>
    </recommendedName>
</protein>
<name>A0A8J4RV64_9ROSI</name>
<comment type="similarity">
    <text evidence="2 7">Belongs to the peptidase S8 family.</text>
</comment>
<accession>A0A8J4RV64</accession>
<evidence type="ECO:0000256" key="4">
    <source>
        <dbReference type="ARBA" id="ARBA00022729"/>
    </source>
</evidence>
<dbReference type="Proteomes" id="UP000737018">
    <property type="component" value="Unassembled WGS sequence"/>
</dbReference>
<dbReference type="EMBL" id="JRKL02000138">
    <property type="protein sequence ID" value="KAF3974659.1"/>
    <property type="molecule type" value="Genomic_DNA"/>
</dbReference>
<comment type="caution">
    <text evidence="7">Lacks conserved residue(s) required for the propagation of feature annotation.</text>
</comment>
<keyword evidence="6" id="KW-0720">Serine protease</keyword>
<keyword evidence="10" id="KW-1185">Reference proteome</keyword>
<dbReference type="Gene3D" id="3.40.50.200">
    <property type="entry name" value="Peptidase S8/S53 domain"/>
    <property type="match status" value="1"/>
</dbReference>
<evidence type="ECO:0000313" key="10">
    <source>
        <dbReference type="Proteomes" id="UP000737018"/>
    </source>
</evidence>
<evidence type="ECO:0000256" key="2">
    <source>
        <dbReference type="ARBA" id="ARBA00011073"/>
    </source>
</evidence>
<sequence length="384" mass="40492">MNIKVMLLYMHGSHLISKLFTLLCSKVIGARFYHDNPSTFPSIESPADEEGHGSHTSSIAAGVSTAGANLYGLAEGTARGGVPSARIAMYKVCWLEGCSDVDLLAGMDDAINDGVDLISISIGGAASSYLDDPIAIGAFHAMMKGILTTCSAGNDGPYASSVENTAPWIMTVGASTMDRQFSTLVKFGNGVEMAGLPATHICQKAGFTLLTSAGNAANGSLTLDKDPWTCDFGTLDEKKVRGKIVLCKEKASAGYLKSVGVIGMIITLQEKVDKGFSFTLPAVYVDANAGDKIITYINSTKYKFMFHLQLNIAAPGVDTLAGYSKLISITASPDDNRVNVYNVISGTSMACPHVTSAAAYVKTFLLDWSPAAIKSCPNVNRLVP</sequence>
<keyword evidence="3" id="KW-0645">Protease</keyword>
<dbReference type="InterPro" id="IPR015500">
    <property type="entry name" value="Peptidase_S8_subtilisin-rel"/>
</dbReference>
<dbReference type="SUPFAM" id="SSF52743">
    <property type="entry name" value="Subtilisin-like"/>
    <property type="match status" value="1"/>
</dbReference>
<keyword evidence="5" id="KW-0378">Hydrolase</keyword>
<feature type="domain" description="Peptidase S8/S53" evidence="8">
    <location>
        <begin position="43"/>
        <end position="375"/>
    </location>
</feature>
<evidence type="ECO:0000313" key="9">
    <source>
        <dbReference type="EMBL" id="KAF3974659.1"/>
    </source>
</evidence>
<dbReference type="Pfam" id="PF00082">
    <property type="entry name" value="Peptidase_S8"/>
    <property type="match status" value="1"/>
</dbReference>
<dbReference type="PROSITE" id="PS51892">
    <property type="entry name" value="SUBTILASE"/>
    <property type="match status" value="1"/>
</dbReference>
<proteinExistence type="inferred from homology"/>
<evidence type="ECO:0000256" key="5">
    <source>
        <dbReference type="ARBA" id="ARBA00022801"/>
    </source>
</evidence>
<dbReference type="InterPro" id="IPR045051">
    <property type="entry name" value="SBT"/>
</dbReference>
<evidence type="ECO:0000256" key="1">
    <source>
        <dbReference type="ARBA" id="ARBA00004613"/>
    </source>
</evidence>
<keyword evidence="4" id="KW-0732">Signal</keyword>
<dbReference type="OrthoDB" id="4803627at2759"/>
<dbReference type="GO" id="GO:0006508">
    <property type="term" value="P:proteolysis"/>
    <property type="evidence" value="ECO:0007669"/>
    <property type="project" value="UniProtKB-KW"/>
</dbReference>
<dbReference type="InterPro" id="IPR036852">
    <property type="entry name" value="Peptidase_S8/S53_dom_sf"/>
</dbReference>
<dbReference type="PANTHER" id="PTHR10795">
    <property type="entry name" value="PROPROTEIN CONVERTASE SUBTILISIN/KEXIN"/>
    <property type="match status" value="1"/>
</dbReference>
<gene>
    <name evidence="9" type="ORF">CMV_002024</name>
</gene>
<organism evidence="9 10">
    <name type="scientific">Castanea mollissima</name>
    <name type="common">Chinese chestnut</name>
    <dbReference type="NCBI Taxonomy" id="60419"/>
    <lineage>
        <taxon>Eukaryota</taxon>
        <taxon>Viridiplantae</taxon>
        <taxon>Streptophyta</taxon>
        <taxon>Embryophyta</taxon>
        <taxon>Tracheophyta</taxon>
        <taxon>Spermatophyta</taxon>
        <taxon>Magnoliopsida</taxon>
        <taxon>eudicotyledons</taxon>
        <taxon>Gunneridae</taxon>
        <taxon>Pentapetalae</taxon>
        <taxon>rosids</taxon>
        <taxon>fabids</taxon>
        <taxon>Fagales</taxon>
        <taxon>Fagaceae</taxon>
        <taxon>Castanea</taxon>
    </lineage>
</organism>
<dbReference type="PRINTS" id="PR00723">
    <property type="entry name" value="SUBTILISIN"/>
</dbReference>
<dbReference type="GO" id="GO:0004252">
    <property type="term" value="F:serine-type endopeptidase activity"/>
    <property type="evidence" value="ECO:0007669"/>
    <property type="project" value="InterPro"/>
</dbReference>
<evidence type="ECO:0000256" key="6">
    <source>
        <dbReference type="ARBA" id="ARBA00022825"/>
    </source>
</evidence>
<evidence type="ECO:0000259" key="8">
    <source>
        <dbReference type="Pfam" id="PF00082"/>
    </source>
</evidence>
<comment type="subcellular location">
    <subcellularLocation>
        <location evidence="1">Secreted</location>
    </subcellularLocation>
</comment>